<feature type="signal peptide" evidence="1">
    <location>
        <begin position="1"/>
        <end position="26"/>
    </location>
</feature>
<evidence type="ECO:0000313" key="2">
    <source>
        <dbReference type="EMBL" id="SDW03695.1"/>
    </source>
</evidence>
<dbReference type="RefSeq" id="WP_093749762.1">
    <property type="nucleotide sequence ID" value="NZ_FNNG01000001.1"/>
</dbReference>
<name>A0A1H2Q9D0_9FIRM</name>
<keyword evidence="3" id="KW-1185">Reference proteome</keyword>
<gene>
    <name evidence="2" type="ORF">SAMN05660923_00090</name>
</gene>
<proteinExistence type="predicted"/>
<dbReference type="AlphaFoldDB" id="A0A1H2Q9D0"/>
<dbReference type="EMBL" id="FNNG01000001">
    <property type="protein sequence ID" value="SDW03695.1"/>
    <property type="molecule type" value="Genomic_DNA"/>
</dbReference>
<reference evidence="2 3" key="1">
    <citation type="submission" date="2016-10" db="EMBL/GenBank/DDBJ databases">
        <authorList>
            <person name="de Groot N.N."/>
        </authorList>
    </citation>
    <scope>NUCLEOTIDE SEQUENCE [LARGE SCALE GENOMIC DNA]</scope>
    <source>
        <strain evidence="2 3">DSM 23310</strain>
    </source>
</reference>
<dbReference type="OrthoDB" id="1880081at2"/>
<accession>A0A1H2Q9D0</accession>
<organism evidence="2 3">
    <name type="scientific">Tepidimicrobium xylanilyticum</name>
    <dbReference type="NCBI Taxonomy" id="1123352"/>
    <lineage>
        <taxon>Bacteria</taxon>
        <taxon>Bacillati</taxon>
        <taxon>Bacillota</taxon>
        <taxon>Tissierellia</taxon>
        <taxon>Tissierellales</taxon>
        <taxon>Tepidimicrobiaceae</taxon>
        <taxon>Tepidimicrobium</taxon>
    </lineage>
</organism>
<protein>
    <recommendedName>
        <fullName evidence="4">Ig-like domain (Group 4)</fullName>
    </recommendedName>
</protein>
<evidence type="ECO:0008006" key="4">
    <source>
        <dbReference type="Google" id="ProtNLM"/>
    </source>
</evidence>
<feature type="chain" id="PRO_5011456252" description="Ig-like domain (Group 4)" evidence="1">
    <location>
        <begin position="27"/>
        <end position="421"/>
    </location>
</feature>
<evidence type="ECO:0000256" key="1">
    <source>
        <dbReference type="SAM" id="SignalP"/>
    </source>
</evidence>
<evidence type="ECO:0000313" key="3">
    <source>
        <dbReference type="Proteomes" id="UP000198828"/>
    </source>
</evidence>
<keyword evidence="1" id="KW-0732">Signal</keyword>
<dbReference type="Proteomes" id="UP000198828">
    <property type="component" value="Unassembled WGS sequence"/>
</dbReference>
<sequence>MKKLGFKSLISIILILSLMIPTVIFASTNTDVTIKNVYFQDENGNMVFVDYARAIQDAMDGDYILYNAIKEYVGIAEEKGRPLFIETNTGLILDYKTALIDNLFRFEDIIGNSKYQVAGPIAYTHILKKVDGVARIVEVEEEEDEEAVDIVRIDPVDGIIVEIGTSLEVAISRLPKRTTILDSIGRIHTVDLYWTIKDYNPNVEGDYTAIGTFELPEGIENNRGLDLEVRTTVTVEKTEEEEEFPEEVESVTVGKSSITEKTYANINIMPEYVDKVEGVYVDGSPATQIEDAPFQWRIQVADGTNSDDLKGKIRVELVDAPVKDPLIRATFHPHSMLPTFGYVTVVVENLEDASKFSVVYHLSDNEDGTQNIVETTIFNIGEQAGLIFYDSNQYDTVDIKIYDVEENLIYTFYDVHLVRVN</sequence>